<proteinExistence type="inferred from homology"/>
<evidence type="ECO:0000313" key="3">
    <source>
        <dbReference type="EMBL" id="CAD9562225.1"/>
    </source>
</evidence>
<dbReference type="SUPFAM" id="SSF51556">
    <property type="entry name" value="Metallo-dependent hydrolases"/>
    <property type="match status" value="1"/>
</dbReference>
<dbReference type="GO" id="GO:0016787">
    <property type="term" value="F:hydrolase activity"/>
    <property type="evidence" value="ECO:0007669"/>
    <property type="project" value="InterPro"/>
</dbReference>
<reference evidence="3" key="1">
    <citation type="submission" date="2021-01" db="EMBL/GenBank/DDBJ databases">
        <authorList>
            <person name="Corre E."/>
            <person name="Pelletier E."/>
            <person name="Niang G."/>
            <person name="Scheremetjew M."/>
            <person name="Finn R."/>
            <person name="Kale V."/>
            <person name="Holt S."/>
            <person name="Cochrane G."/>
            <person name="Meng A."/>
            <person name="Brown T."/>
            <person name="Cohen L."/>
        </authorList>
    </citation>
    <scope>NUCLEOTIDE SEQUENCE</scope>
    <source>
        <strain evidence="3">B650</strain>
    </source>
</reference>
<dbReference type="InterPro" id="IPR052350">
    <property type="entry name" value="Metallo-dep_Lactonases"/>
</dbReference>
<feature type="domain" description="Amidohydrolase-related" evidence="2">
    <location>
        <begin position="90"/>
        <end position="349"/>
    </location>
</feature>
<accession>A0A7S2NV99</accession>
<dbReference type="PANTHER" id="PTHR43569">
    <property type="entry name" value="AMIDOHYDROLASE"/>
    <property type="match status" value="1"/>
</dbReference>
<dbReference type="PANTHER" id="PTHR43569:SF2">
    <property type="entry name" value="AMIDOHYDROLASE-RELATED DOMAIN-CONTAINING PROTEIN"/>
    <property type="match status" value="1"/>
</dbReference>
<gene>
    <name evidence="3" type="ORF">LDAN0321_LOCUS3427</name>
</gene>
<sequence>MSSEQNPKLPKEFFDPHHHYYDPLNNDFQTSLKKLGVKAFLPEGYQKEVIDDLQKIGIRTTGSIHLEALPDDGFAEVEWVYDLIKSYNVKMKDEIKGIVASVNLSDTDADAQLQRLMDYDSKNLVKGIRWILDYAGQYNGNENATHFATTRIHPDGADLLRDPKYNVAFERGFALLEQHNLSFDLQCAPEQLQAAAALCTKYHNTPVCIDHLGKPRMVLGAADLSNENVILDDTALEVWRTGLHAMAKLPQVYIKISMLGWAVPGWCVKPEREMVLRDLVREVVGMFGVERCMVASNWHTNAAASDADFLSDVGPSASVLVSKIASWFQDYHEDDLSLLFARNAKKFYRVNETVD</sequence>
<dbReference type="AlphaFoldDB" id="A0A7S2NV99"/>
<evidence type="ECO:0000259" key="2">
    <source>
        <dbReference type="Pfam" id="PF04909"/>
    </source>
</evidence>
<organism evidence="3">
    <name type="scientific">Leptocylindrus danicus</name>
    <dbReference type="NCBI Taxonomy" id="163516"/>
    <lineage>
        <taxon>Eukaryota</taxon>
        <taxon>Sar</taxon>
        <taxon>Stramenopiles</taxon>
        <taxon>Ochrophyta</taxon>
        <taxon>Bacillariophyta</taxon>
        <taxon>Coscinodiscophyceae</taxon>
        <taxon>Chaetocerotophycidae</taxon>
        <taxon>Leptocylindrales</taxon>
        <taxon>Leptocylindraceae</taxon>
        <taxon>Leptocylindrus</taxon>
    </lineage>
</organism>
<dbReference type="InterPro" id="IPR006680">
    <property type="entry name" value="Amidohydro-rel"/>
</dbReference>
<dbReference type="InterPro" id="IPR032466">
    <property type="entry name" value="Metal_Hydrolase"/>
</dbReference>
<comment type="similarity">
    <text evidence="1">Belongs to the metallo-dependent hydrolases superfamily.</text>
</comment>
<protein>
    <recommendedName>
        <fullName evidence="2">Amidohydrolase-related domain-containing protein</fullName>
    </recommendedName>
</protein>
<dbReference type="Pfam" id="PF04909">
    <property type="entry name" value="Amidohydro_2"/>
    <property type="match status" value="1"/>
</dbReference>
<dbReference type="Gene3D" id="3.20.20.140">
    <property type="entry name" value="Metal-dependent hydrolases"/>
    <property type="match status" value="1"/>
</dbReference>
<name>A0A7S2NV99_9STRA</name>
<evidence type="ECO:0000256" key="1">
    <source>
        <dbReference type="ARBA" id="ARBA00038310"/>
    </source>
</evidence>
<dbReference type="EMBL" id="HBGY01005600">
    <property type="protein sequence ID" value="CAD9562225.1"/>
    <property type="molecule type" value="Transcribed_RNA"/>
</dbReference>